<organism evidence="6 7">
    <name type="scientific">Elliptochloris bilobata</name>
    <dbReference type="NCBI Taxonomy" id="381761"/>
    <lineage>
        <taxon>Eukaryota</taxon>
        <taxon>Viridiplantae</taxon>
        <taxon>Chlorophyta</taxon>
        <taxon>core chlorophytes</taxon>
        <taxon>Trebouxiophyceae</taxon>
        <taxon>Trebouxiophyceae incertae sedis</taxon>
        <taxon>Elliptochloris clade</taxon>
        <taxon>Elliptochloris</taxon>
    </lineage>
</organism>
<evidence type="ECO:0000259" key="5">
    <source>
        <dbReference type="Pfam" id="PF00155"/>
    </source>
</evidence>
<dbReference type="AlphaFoldDB" id="A0AAW1RZ87"/>
<reference evidence="6 7" key="1">
    <citation type="journal article" date="2024" name="Nat. Commun.">
        <title>Phylogenomics reveals the evolutionary origins of lichenization in chlorophyte algae.</title>
        <authorList>
            <person name="Puginier C."/>
            <person name="Libourel C."/>
            <person name="Otte J."/>
            <person name="Skaloud P."/>
            <person name="Haon M."/>
            <person name="Grisel S."/>
            <person name="Petersen M."/>
            <person name="Berrin J.G."/>
            <person name="Delaux P.M."/>
            <person name="Dal Grande F."/>
            <person name="Keller J."/>
        </authorList>
    </citation>
    <scope>NUCLEOTIDE SEQUENCE [LARGE SCALE GENOMIC DNA]</scope>
    <source>
        <strain evidence="6 7">SAG 245.80</strain>
    </source>
</reference>
<keyword evidence="3" id="KW-0808">Transferase</keyword>
<dbReference type="PANTHER" id="PTHR42790:SF19">
    <property type="entry name" value="KYNURENINE_ALPHA-AMINOADIPATE AMINOTRANSFERASE, MITOCHONDRIAL"/>
    <property type="match status" value="1"/>
</dbReference>
<dbReference type="GO" id="GO:0030170">
    <property type="term" value="F:pyridoxal phosphate binding"/>
    <property type="evidence" value="ECO:0007669"/>
    <property type="project" value="InterPro"/>
</dbReference>
<gene>
    <name evidence="6" type="ORF">WJX81_006907</name>
</gene>
<dbReference type="Proteomes" id="UP001445335">
    <property type="component" value="Unassembled WGS sequence"/>
</dbReference>
<evidence type="ECO:0000313" key="7">
    <source>
        <dbReference type="Proteomes" id="UP001445335"/>
    </source>
</evidence>
<dbReference type="SUPFAM" id="SSF53383">
    <property type="entry name" value="PLP-dependent transferases"/>
    <property type="match status" value="1"/>
</dbReference>
<name>A0AAW1RZ87_9CHLO</name>
<evidence type="ECO:0000256" key="4">
    <source>
        <dbReference type="ARBA" id="ARBA00022898"/>
    </source>
</evidence>
<dbReference type="InterPro" id="IPR015421">
    <property type="entry name" value="PyrdxlP-dep_Trfase_major"/>
</dbReference>
<dbReference type="GO" id="GO:1901605">
    <property type="term" value="P:alpha-amino acid metabolic process"/>
    <property type="evidence" value="ECO:0007669"/>
    <property type="project" value="TreeGrafter"/>
</dbReference>
<protein>
    <recommendedName>
        <fullName evidence="5">Aminotransferase class I/classII large domain-containing protein</fullName>
    </recommendedName>
</protein>
<dbReference type="CDD" id="cd00609">
    <property type="entry name" value="AAT_like"/>
    <property type="match status" value="1"/>
</dbReference>
<sequence length="358" mass="38817">MSLKLRDGTRIVIDDPAKVAAAQQYSFTLKGYAPLYDWVKAHAWRMHAPPGGHDVMVTNGNNQTIEMVLRLFLDRGDALLCEQNTYPHIFESLVHPAGLHTVPVAMDGEGMLPGALCETLEGFAARGERPPRLLYTVPVGQNPTGAITPEARRREIYALCRDHGILILEDDPYFYLQFAPGGGAPCGLTGLGASYLSMDVDGRVIRLDSFAKVVAPGLRLGWVTAAPAVIQKLVFHLHGISLGACSFTQVAMAELLQHWGEAGFEAHICTMQREYAGRAAALQAAAQEHLGGLASWTPPAAGMFLWLRLHGIPCADAILERLQTEKVVVVPGSITHCRGPDAGRPCPFTSRPLTDPRM</sequence>
<evidence type="ECO:0000256" key="1">
    <source>
        <dbReference type="ARBA" id="ARBA00001933"/>
    </source>
</evidence>
<keyword evidence="7" id="KW-1185">Reference proteome</keyword>
<comment type="caution">
    <text evidence="6">The sequence shown here is derived from an EMBL/GenBank/DDBJ whole genome shotgun (WGS) entry which is preliminary data.</text>
</comment>
<evidence type="ECO:0000256" key="2">
    <source>
        <dbReference type="ARBA" id="ARBA00022576"/>
    </source>
</evidence>
<comment type="cofactor">
    <cofactor evidence="1">
        <name>pyridoxal 5'-phosphate</name>
        <dbReference type="ChEBI" id="CHEBI:597326"/>
    </cofactor>
</comment>
<evidence type="ECO:0000256" key="3">
    <source>
        <dbReference type="ARBA" id="ARBA00022679"/>
    </source>
</evidence>
<dbReference type="GO" id="GO:0008483">
    <property type="term" value="F:transaminase activity"/>
    <property type="evidence" value="ECO:0007669"/>
    <property type="project" value="UniProtKB-KW"/>
</dbReference>
<accession>A0AAW1RZ87</accession>
<dbReference type="InterPro" id="IPR050859">
    <property type="entry name" value="Class-I_PLP-dep_aminotransf"/>
</dbReference>
<dbReference type="InterPro" id="IPR004839">
    <property type="entry name" value="Aminotransferase_I/II_large"/>
</dbReference>
<feature type="domain" description="Aminotransferase class I/classII large" evidence="5">
    <location>
        <begin position="54"/>
        <end position="347"/>
    </location>
</feature>
<evidence type="ECO:0000313" key="6">
    <source>
        <dbReference type="EMBL" id="KAK9839309.1"/>
    </source>
</evidence>
<dbReference type="InterPro" id="IPR015424">
    <property type="entry name" value="PyrdxlP-dep_Trfase"/>
</dbReference>
<proteinExistence type="predicted"/>
<dbReference type="EMBL" id="JALJOU010000017">
    <property type="protein sequence ID" value="KAK9839309.1"/>
    <property type="molecule type" value="Genomic_DNA"/>
</dbReference>
<dbReference type="Pfam" id="PF00155">
    <property type="entry name" value="Aminotran_1_2"/>
    <property type="match status" value="1"/>
</dbReference>
<dbReference type="PANTHER" id="PTHR42790">
    <property type="entry name" value="AMINOTRANSFERASE"/>
    <property type="match status" value="1"/>
</dbReference>
<keyword evidence="4" id="KW-0663">Pyridoxal phosphate</keyword>
<dbReference type="Gene3D" id="3.40.640.10">
    <property type="entry name" value="Type I PLP-dependent aspartate aminotransferase-like (Major domain)"/>
    <property type="match status" value="1"/>
</dbReference>
<keyword evidence="2" id="KW-0032">Aminotransferase</keyword>